<dbReference type="PROSITE" id="PS01124">
    <property type="entry name" value="HTH_ARAC_FAMILY_2"/>
    <property type="match status" value="1"/>
</dbReference>
<reference evidence="7 8" key="1">
    <citation type="journal article" date="2019" name="Nat. Med.">
        <title>A library of human gut bacterial isolates paired with longitudinal multiomics data enables mechanistic microbiome research.</title>
        <authorList>
            <person name="Poyet M."/>
            <person name="Groussin M."/>
            <person name="Gibbons S.M."/>
            <person name="Avila-Pacheco J."/>
            <person name="Jiang X."/>
            <person name="Kearney S.M."/>
            <person name="Perrotta A.R."/>
            <person name="Berdy B."/>
            <person name="Zhao S."/>
            <person name="Lieberman T.D."/>
            <person name="Swanson P.K."/>
            <person name="Smith M."/>
            <person name="Roesemann S."/>
            <person name="Alexander J.E."/>
            <person name="Rich S.A."/>
            <person name="Livny J."/>
            <person name="Vlamakis H."/>
            <person name="Clish C."/>
            <person name="Bullock K."/>
            <person name="Deik A."/>
            <person name="Scott J."/>
            <person name="Pierce K.A."/>
            <person name="Xavier R.J."/>
            <person name="Alm E.J."/>
        </authorList>
    </citation>
    <scope>NUCLEOTIDE SEQUENCE [LARGE SCALE GENOMIC DNA]</scope>
    <source>
        <strain evidence="5 7">BIOML-A4</strain>
        <strain evidence="6 8">BIOML-A5</strain>
    </source>
</reference>
<dbReference type="InterPro" id="IPR010499">
    <property type="entry name" value="AraC_E-bd"/>
</dbReference>
<dbReference type="InterPro" id="IPR018060">
    <property type="entry name" value="HTH_AraC"/>
</dbReference>
<keyword evidence="3" id="KW-0804">Transcription</keyword>
<accession>A0A6N7S8Y1</accession>
<keyword evidence="8" id="KW-1185">Reference proteome</keyword>
<evidence type="ECO:0000256" key="2">
    <source>
        <dbReference type="ARBA" id="ARBA00023125"/>
    </source>
</evidence>
<dbReference type="InterPro" id="IPR009057">
    <property type="entry name" value="Homeodomain-like_sf"/>
</dbReference>
<keyword evidence="1" id="KW-0805">Transcription regulation</keyword>
<dbReference type="Pfam" id="PF06445">
    <property type="entry name" value="GyrI-like"/>
    <property type="match status" value="1"/>
</dbReference>
<dbReference type="PANTHER" id="PTHR47504:SF5">
    <property type="entry name" value="RIGHT ORIGIN-BINDING PROTEIN"/>
    <property type="match status" value="1"/>
</dbReference>
<organism evidence="5 7">
    <name type="scientific">Holdemania massiliensis</name>
    <dbReference type="NCBI Taxonomy" id="1468449"/>
    <lineage>
        <taxon>Bacteria</taxon>
        <taxon>Bacillati</taxon>
        <taxon>Bacillota</taxon>
        <taxon>Erysipelotrichia</taxon>
        <taxon>Erysipelotrichales</taxon>
        <taxon>Erysipelotrichaceae</taxon>
        <taxon>Holdemania</taxon>
    </lineage>
</organism>
<dbReference type="EMBL" id="WKPJ01000020">
    <property type="protein sequence ID" value="MSA90075.1"/>
    <property type="molecule type" value="Genomic_DNA"/>
</dbReference>
<evidence type="ECO:0000256" key="3">
    <source>
        <dbReference type="ARBA" id="ARBA00023163"/>
    </source>
</evidence>
<proteinExistence type="predicted"/>
<dbReference type="Pfam" id="PF12833">
    <property type="entry name" value="HTH_18"/>
    <property type="match status" value="1"/>
</dbReference>
<comment type="caution">
    <text evidence="5">The sequence shown here is derived from an EMBL/GenBank/DDBJ whole genome shotgun (WGS) entry which is preliminary data.</text>
</comment>
<dbReference type="InterPro" id="IPR029442">
    <property type="entry name" value="GyrI-like"/>
</dbReference>
<dbReference type="SMART" id="SM00871">
    <property type="entry name" value="AraC_E_bind"/>
    <property type="match status" value="1"/>
</dbReference>
<gene>
    <name evidence="6" type="ORF">GKD88_11810</name>
    <name evidence="5" type="ORF">GKE08_12140</name>
</gene>
<dbReference type="PROSITE" id="PS00041">
    <property type="entry name" value="HTH_ARAC_FAMILY_1"/>
    <property type="match status" value="1"/>
</dbReference>
<dbReference type="InterPro" id="IPR011256">
    <property type="entry name" value="Reg_factor_effector_dom_sf"/>
</dbReference>
<dbReference type="Gene3D" id="1.10.10.60">
    <property type="entry name" value="Homeodomain-like"/>
    <property type="match status" value="2"/>
</dbReference>
<dbReference type="SMART" id="SM00342">
    <property type="entry name" value="HTH_ARAC"/>
    <property type="match status" value="1"/>
</dbReference>
<dbReference type="RefSeq" id="WP_020226115.1">
    <property type="nucleotide sequence ID" value="NZ_CABKSC010000005.1"/>
</dbReference>
<keyword evidence="2" id="KW-0238">DNA-binding</keyword>
<evidence type="ECO:0000259" key="4">
    <source>
        <dbReference type="PROSITE" id="PS01124"/>
    </source>
</evidence>
<feature type="domain" description="HTH araC/xylS-type" evidence="4">
    <location>
        <begin position="8"/>
        <end position="106"/>
    </location>
</feature>
<dbReference type="InterPro" id="IPR018062">
    <property type="entry name" value="HTH_AraC-typ_CS"/>
</dbReference>
<dbReference type="InterPro" id="IPR020449">
    <property type="entry name" value="Tscrpt_reg_AraC-type_HTH"/>
</dbReference>
<dbReference type="InterPro" id="IPR050959">
    <property type="entry name" value="MarA-like"/>
</dbReference>
<evidence type="ECO:0000313" key="7">
    <source>
        <dbReference type="Proteomes" id="UP000433575"/>
    </source>
</evidence>
<evidence type="ECO:0000256" key="1">
    <source>
        <dbReference type="ARBA" id="ARBA00023015"/>
    </source>
</evidence>
<dbReference type="SUPFAM" id="SSF46689">
    <property type="entry name" value="Homeodomain-like"/>
    <property type="match status" value="2"/>
</dbReference>
<sequence length="304" mass="34666">MHAWEAIQTAVDEIEAHLFEEMKTQDLADQVSLSSFYFQKLFKRLVGKSPQEYIQLRRLAKAAEALKQQDCRIVDLALEYGFSSHAHFTRAFKEAYGLTPSAYRQNQPRLNTLIKPEIALAYQHLDEDVPLLLDDFLMEIKRKTFNSAKTFIGVEAEVSIAGQIPMGESTGIDMPGELWTSFHHEKAKLSDYISPDYELGMSYQADPQKETFTYFAGAPLITACPKLSDFTTVTLPKGEYIVCKLEAETFEMLVTDILDKAGKYLFGTWLPAHQLHVDPFSAEKYSLIKDHGYQMEIWIKIQGE</sequence>
<dbReference type="EMBL" id="WKPI01000022">
    <property type="protein sequence ID" value="MSC33805.1"/>
    <property type="molecule type" value="Genomic_DNA"/>
</dbReference>
<dbReference type="SUPFAM" id="SSF55136">
    <property type="entry name" value="Probable bacterial effector-binding domain"/>
    <property type="match status" value="1"/>
</dbReference>
<dbReference type="Gene3D" id="3.20.80.10">
    <property type="entry name" value="Regulatory factor, effector binding domain"/>
    <property type="match status" value="1"/>
</dbReference>
<dbReference type="OrthoDB" id="9801721at2"/>
<dbReference type="GO" id="GO:0043565">
    <property type="term" value="F:sequence-specific DNA binding"/>
    <property type="evidence" value="ECO:0007669"/>
    <property type="project" value="InterPro"/>
</dbReference>
<dbReference type="Proteomes" id="UP000433575">
    <property type="component" value="Unassembled WGS sequence"/>
</dbReference>
<dbReference type="GO" id="GO:0003700">
    <property type="term" value="F:DNA-binding transcription factor activity"/>
    <property type="evidence" value="ECO:0007669"/>
    <property type="project" value="InterPro"/>
</dbReference>
<dbReference type="PANTHER" id="PTHR47504">
    <property type="entry name" value="RIGHT ORIGIN-BINDING PROTEIN"/>
    <property type="match status" value="1"/>
</dbReference>
<protein>
    <submittedName>
        <fullName evidence="5">AraC family transcriptional regulator</fullName>
    </submittedName>
</protein>
<name>A0A6N7S8Y1_9FIRM</name>
<dbReference type="AlphaFoldDB" id="A0A6N7S8Y1"/>
<dbReference type="PRINTS" id="PR00032">
    <property type="entry name" value="HTHARAC"/>
</dbReference>
<evidence type="ECO:0000313" key="8">
    <source>
        <dbReference type="Proteomes" id="UP000480929"/>
    </source>
</evidence>
<evidence type="ECO:0000313" key="5">
    <source>
        <dbReference type="EMBL" id="MSA90075.1"/>
    </source>
</evidence>
<evidence type="ECO:0000313" key="6">
    <source>
        <dbReference type="EMBL" id="MSC33805.1"/>
    </source>
</evidence>
<dbReference type="Proteomes" id="UP000480929">
    <property type="component" value="Unassembled WGS sequence"/>
</dbReference>
<dbReference type="GeneID" id="42457896"/>